<proteinExistence type="inferred from homology"/>
<name>A0AAW1AYG8_CROAD</name>
<feature type="domain" description="PAZ" evidence="7">
    <location>
        <begin position="455"/>
        <end position="556"/>
    </location>
</feature>
<dbReference type="InterPro" id="IPR014811">
    <property type="entry name" value="ArgoL1"/>
</dbReference>
<sequence>MRREDALKRLSPPAIYGSLDPIVSLSSAAASCPFIPAWLVCALTRRELTPSLFSAWLGEPRRGLSVFGAEFLQASLQKCMPTILRLLFRCQSRNKVPCSAPWEWWWRRAGWLEAQKGRAFETRENLLFDGGRSSPVLSAADQEVVFDYFLDSFLSLGSARVPLKQTFEDAVAAGTYLPPLQQVFQAPRRPGIGTVGKPIKLLANYFEVDIPKIDVYHYEVDIKPDKCPRRVNREVVEYMVQHFKPQIFGDRKPVYDGKKNIYTVTALPIGNERVDFEVTIPGEGKDRIFKVSIKWMAIVSWRMLHEALVSGQIPVPLESVQALDVAMRHLASMRYTPVGRSFFSPPEGYYHPLGGGREVWFGFHQSVRPAMWKMMLNIDVSATAFYKAQPVIEFMCEVLDIRNIDEQPKPLTDSQRVRFTKEIKGGERVGAGRDDARYKQWGVACAWGGDAELRSAVVIGPTSERGGGPTTGLKVEVTHCGQMKRKYRVCNVTRRPASHQTFPLQLESGQTVECTVAQYFKQKYNLQLKYPHLPCLQVGQEQKHTYLPLEVCNIVAGQRCIKKLTDNQTSTMIKATARSAPDRQEEISRLMKNASYNLDPYIQEFGIKVKDDMTEVTGRVLPAPILQYGGRNRAIATPNQGVWDMRGKQFYNGIEIKVWAIACFAPQKQCREEVLKNFTDQLRKISKDAGMPIQGQPCFCKYAQGADSVEPMFRHLKNTYSGLQLIIVILPGKTPVYAEVKRVGDTLLGMATQCVQVKNVVKTSPQTLSNLCLKINVKLGGINNILVPHQRSAVFQQPVIFLGADVTHPPAGDGKKPSITAVSSLFPKLWS</sequence>
<dbReference type="PROSITE" id="PS50821">
    <property type="entry name" value="PAZ"/>
    <property type="match status" value="1"/>
</dbReference>
<dbReference type="Pfam" id="PF08699">
    <property type="entry name" value="ArgoL1"/>
    <property type="match status" value="1"/>
</dbReference>
<dbReference type="InterPro" id="IPR003100">
    <property type="entry name" value="PAZ_dom"/>
</dbReference>
<dbReference type="InterPro" id="IPR036085">
    <property type="entry name" value="PAZ_dom_sf"/>
</dbReference>
<dbReference type="CDD" id="cd02846">
    <property type="entry name" value="PAZ_argonaute_like"/>
    <property type="match status" value="1"/>
</dbReference>
<protein>
    <submittedName>
        <fullName evidence="9">Argonaute RISC component 1</fullName>
    </submittedName>
</protein>
<evidence type="ECO:0000313" key="9">
    <source>
        <dbReference type="EMBL" id="KAK9394792.1"/>
    </source>
</evidence>
<dbReference type="Pfam" id="PF02171">
    <property type="entry name" value="Piwi"/>
    <property type="match status" value="1"/>
</dbReference>
<dbReference type="Pfam" id="PF16488">
    <property type="entry name" value="ArgoL2"/>
    <property type="match status" value="1"/>
</dbReference>
<dbReference type="FunFam" id="3.40.50.2300:FF:000005">
    <property type="entry name" value="Protein argonaute-2"/>
    <property type="match status" value="1"/>
</dbReference>
<evidence type="ECO:0000256" key="3">
    <source>
        <dbReference type="ARBA" id="ARBA00022845"/>
    </source>
</evidence>
<dbReference type="Proteomes" id="UP001474421">
    <property type="component" value="Unassembled WGS sequence"/>
</dbReference>
<organism evidence="9 10">
    <name type="scientific">Crotalus adamanteus</name>
    <name type="common">Eastern diamondback rattlesnake</name>
    <dbReference type="NCBI Taxonomy" id="8729"/>
    <lineage>
        <taxon>Eukaryota</taxon>
        <taxon>Metazoa</taxon>
        <taxon>Chordata</taxon>
        <taxon>Craniata</taxon>
        <taxon>Vertebrata</taxon>
        <taxon>Euteleostomi</taxon>
        <taxon>Lepidosauria</taxon>
        <taxon>Squamata</taxon>
        <taxon>Bifurcata</taxon>
        <taxon>Unidentata</taxon>
        <taxon>Episquamata</taxon>
        <taxon>Toxicofera</taxon>
        <taxon>Serpentes</taxon>
        <taxon>Colubroidea</taxon>
        <taxon>Viperidae</taxon>
        <taxon>Crotalinae</taxon>
        <taxon>Crotalus</taxon>
    </lineage>
</organism>
<comment type="caution">
    <text evidence="9">The sequence shown here is derived from an EMBL/GenBank/DDBJ whole genome shotgun (WGS) entry which is preliminary data.</text>
</comment>
<comment type="similarity">
    <text evidence="2">Belongs to the argonaute family. Ago subfamily.</text>
</comment>
<dbReference type="InterPro" id="IPR003165">
    <property type="entry name" value="Piwi"/>
</dbReference>
<dbReference type="GO" id="GO:0003723">
    <property type="term" value="F:RNA binding"/>
    <property type="evidence" value="ECO:0007669"/>
    <property type="project" value="UniProtKB-KW"/>
</dbReference>
<dbReference type="FunFam" id="2.170.260.10:FF:000001">
    <property type="entry name" value="Protein argonaute-2"/>
    <property type="match status" value="1"/>
</dbReference>
<dbReference type="Gene3D" id="3.40.50.2300">
    <property type="match status" value="1"/>
</dbReference>
<dbReference type="Gene3D" id="2.170.260.10">
    <property type="entry name" value="paz domain"/>
    <property type="match status" value="1"/>
</dbReference>
<keyword evidence="4" id="KW-0694">RNA-binding</keyword>
<dbReference type="EMBL" id="JAOTOJ010000011">
    <property type="protein sequence ID" value="KAK9394792.1"/>
    <property type="molecule type" value="Genomic_DNA"/>
</dbReference>
<dbReference type="GO" id="GO:0006417">
    <property type="term" value="P:regulation of translation"/>
    <property type="evidence" value="ECO:0007669"/>
    <property type="project" value="UniProtKB-KW"/>
</dbReference>
<dbReference type="PANTHER" id="PTHR22891">
    <property type="entry name" value="EUKARYOTIC TRANSLATION INITIATION FACTOR 2C"/>
    <property type="match status" value="1"/>
</dbReference>
<evidence type="ECO:0000256" key="5">
    <source>
        <dbReference type="ARBA" id="ARBA00023158"/>
    </source>
</evidence>
<dbReference type="PROSITE" id="PS51257">
    <property type="entry name" value="PROKAR_LIPOPROTEIN"/>
    <property type="match status" value="1"/>
</dbReference>
<dbReference type="InterPro" id="IPR032473">
    <property type="entry name" value="Argonaute_Mid_dom"/>
</dbReference>
<dbReference type="AlphaFoldDB" id="A0AAW1AYG8"/>
<dbReference type="Pfam" id="PF02170">
    <property type="entry name" value="PAZ"/>
    <property type="match status" value="1"/>
</dbReference>
<dbReference type="SUPFAM" id="SSF53098">
    <property type="entry name" value="Ribonuclease H-like"/>
    <property type="match status" value="1"/>
</dbReference>
<evidence type="ECO:0000313" key="10">
    <source>
        <dbReference type="Proteomes" id="UP001474421"/>
    </source>
</evidence>
<evidence type="ECO:0000259" key="8">
    <source>
        <dbReference type="PROSITE" id="PS50822"/>
    </source>
</evidence>
<comment type="subcellular location">
    <subcellularLocation>
        <location evidence="1">Cytoplasm</location>
        <location evidence="1">P-body</location>
    </subcellularLocation>
</comment>
<dbReference type="SMART" id="SM00949">
    <property type="entry name" value="PAZ"/>
    <property type="match status" value="1"/>
</dbReference>
<evidence type="ECO:0000256" key="6">
    <source>
        <dbReference type="ARBA" id="ARBA00023274"/>
    </source>
</evidence>
<keyword evidence="5" id="KW-0943">RNA-mediated gene silencing</keyword>
<dbReference type="SUPFAM" id="SSF101690">
    <property type="entry name" value="PAZ domain"/>
    <property type="match status" value="2"/>
</dbReference>
<dbReference type="InterPro" id="IPR032472">
    <property type="entry name" value="ArgoL2"/>
</dbReference>
<dbReference type="SMART" id="SM01163">
    <property type="entry name" value="DUF1785"/>
    <property type="match status" value="1"/>
</dbReference>
<dbReference type="Gene3D" id="3.30.420.10">
    <property type="entry name" value="Ribonuclease H-like superfamily/Ribonuclease H"/>
    <property type="match status" value="1"/>
</dbReference>
<gene>
    <name evidence="9" type="ORF">NXF25_015320</name>
</gene>
<evidence type="ECO:0000259" key="7">
    <source>
        <dbReference type="PROSITE" id="PS50821"/>
    </source>
</evidence>
<dbReference type="InterPro" id="IPR012337">
    <property type="entry name" value="RNaseH-like_sf"/>
</dbReference>
<dbReference type="InterPro" id="IPR036397">
    <property type="entry name" value="RNaseH_sf"/>
</dbReference>
<dbReference type="GO" id="GO:0016442">
    <property type="term" value="C:RISC complex"/>
    <property type="evidence" value="ECO:0007669"/>
    <property type="project" value="UniProtKB-ARBA"/>
</dbReference>
<dbReference type="InterPro" id="IPR032474">
    <property type="entry name" value="Argonaute_N"/>
</dbReference>
<dbReference type="Pfam" id="PF16486">
    <property type="entry name" value="ArgoN"/>
    <property type="match status" value="1"/>
</dbReference>
<keyword evidence="3" id="KW-0810">Translation regulation</keyword>
<reference evidence="9 10" key="1">
    <citation type="journal article" date="2024" name="Proc. Natl. Acad. Sci. U.S.A.">
        <title>The genetic regulatory architecture and epigenomic basis for age-related changes in rattlesnake venom.</title>
        <authorList>
            <person name="Hogan M.P."/>
            <person name="Holding M.L."/>
            <person name="Nystrom G.S."/>
            <person name="Colston T.J."/>
            <person name="Bartlett D.A."/>
            <person name="Mason A.J."/>
            <person name="Ellsworth S.A."/>
            <person name="Rautsaw R.M."/>
            <person name="Lawrence K.C."/>
            <person name="Strickland J.L."/>
            <person name="He B."/>
            <person name="Fraser P."/>
            <person name="Margres M.J."/>
            <person name="Gilbert D.M."/>
            <person name="Gibbs H.L."/>
            <person name="Parkinson C.L."/>
            <person name="Rokyta D.R."/>
        </authorList>
    </citation>
    <scope>NUCLEOTIDE SEQUENCE [LARGE SCALE GENOMIC DNA]</scope>
    <source>
        <strain evidence="9">DRR0105</strain>
    </source>
</reference>
<evidence type="ECO:0000256" key="1">
    <source>
        <dbReference type="ARBA" id="ARBA00004201"/>
    </source>
</evidence>
<evidence type="ECO:0000256" key="4">
    <source>
        <dbReference type="ARBA" id="ARBA00022884"/>
    </source>
</evidence>
<dbReference type="GO" id="GO:0031047">
    <property type="term" value="P:regulatory ncRNA-mediated gene silencing"/>
    <property type="evidence" value="ECO:0007669"/>
    <property type="project" value="UniProtKB-KW"/>
</dbReference>
<feature type="domain" description="Piwi" evidence="8">
    <location>
        <begin position="725"/>
        <end position="824"/>
    </location>
</feature>
<accession>A0AAW1AYG8</accession>
<dbReference type="Pfam" id="PF16487">
    <property type="entry name" value="ArgoMid"/>
    <property type="match status" value="1"/>
</dbReference>
<keyword evidence="6" id="KW-0687">Ribonucleoprotein</keyword>
<keyword evidence="10" id="KW-1185">Reference proteome</keyword>
<dbReference type="GO" id="GO:0000932">
    <property type="term" value="C:P-body"/>
    <property type="evidence" value="ECO:0007669"/>
    <property type="project" value="UniProtKB-SubCell"/>
</dbReference>
<evidence type="ECO:0000256" key="2">
    <source>
        <dbReference type="ARBA" id="ARBA00008201"/>
    </source>
</evidence>
<dbReference type="PROSITE" id="PS50822">
    <property type="entry name" value="PIWI"/>
    <property type="match status" value="1"/>
</dbReference>